<dbReference type="GO" id="GO:0031054">
    <property type="term" value="P:pre-miRNA processing"/>
    <property type="evidence" value="ECO:0007669"/>
    <property type="project" value="TreeGrafter"/>
</dbReference>
<evidence type="ECO:0000313" key="5">
    <source>
        <dbReference type="EMBL" id="QHS90512.1"/>
    </source>
</evidence>
<organism evidence="5">
    <name type="scientific">viral metagenome</name>
    <dbReference type="NCBI Taxonomy" id="1070528"/>
    <lineage>
        <taxon>unclassified sequences</taxon>
        <taxon>metagenomes</taxon>
        <taxon>organismal metagenomes</taxon>
    </lineage>
</organism>
<name>A0A6C0BEW1_9ZZZZ</name>
<dbReference type="EMBL" id="MN739140">
    <property type="protein sequence ID" value="QHS90512.1"/>
    <property type="molecule type" value="Genomic_DNA"/>
</dbReference>
<protein>
    <recommendedName>
        <fullName evidence="4">CSD domain-containing protein</fullName>
    </recommendedName>
</protein>
<dbReference type="PRINTS" id="PR00050">
    <property type="entry name" value="COLDSHOCK"/>
</dbReference>
<dbReference type="AlphaFoldDB" id="A0A6C0BEW1"/>
<dbReference type="InterPro" id="IPR051373">
    <property type="entry name" value="Lin-28_RNA-binding"/>
</dbReference>
<reference evidence="5" key="1">
    <citation type="journal article" date="2020" name="Nature">
        <title>Giant virus diversity and host interactions through global metagenomics.</title>
        <authorList>
            <person name="Schulz F."/>
            <person name="Roux S."/>
            <person name="Paez-Espino D."/>
            <person name="Jungbluth S."/>
            <person name="Walsh D.A."/>
            <person name="Denef V.J."/>
            <person name="McMahon K.D."/>
            <person name="Konstantinidis K.T."/>
            <person name="Eloe-Fadrosh E.A."/>
            <person name="Kyrpides N.C."/>
            <person name="Woyke T."/>
        </authorList>
    </citation>
    <scope>NUCLEOTIDE SEQUENCE</scope>
    <source>
        <strain evidence="5">GVMAG-M-3300010354-11</strain>
    </source>
</reference>
<proteinExistence type="predicted"/>
<feature type="domain" description="CSD" evidence="4">
    <location>
        <begin position="37"/>
        <end position="107"/>
    </location>
</feature>
<dbReference type="GO" id="GO:0005737">
    <property type="term" value="C:cytoplasm"/>
    <property type="evidence" value="ECO:0007669"/>
    <property type="project" value="UniProtKB-SubCell"/>
</dbReference>
<dbReference type="Gene3D" id="2.40.50.140">
    <property type="entry name" value="Nucleic acid-binding proteins"/>
    <property type="match status" value="1"/>
</dbReference>
<dbReference type="PROSITE" id="PS51857">
    <property type="entry name" value="CSD_2"/>
    <property type="match status" value="1"/>
</dbReference>
<sequence length="176" mass="19691">MDPQDSTTETVLQTQTSETQEHVPVLDEIPDVENMEKYIGQCKWFSDKLGYGFLTVCDGEKKGMDIFSHHSGIKPLNSNYKTLKKGEYIQFNIVNGINGLQAINVTGINGGPLMCDFVTTKKVVPLVTQPNGLRKSSSRMIQDGPENEWQQVSSKRAPPKKLVTKYNKNKVTSPTR</sequence>
<dbReference type="SMART" id="SM00357">
    <property type="entry name" value="CSP"/>
    <property type="match status" value="1"/>
</dbReference>
<dbReference type="Pfam" id="PF00313">
    <property type="entry name" value="CSD"/>
    <property type="match status" value="1"/>
</dbReference>
<comment type="subcellular location">
    <subcellularLocation>
        <location evidence="1">Cytoplasm</location>
    </subcellularLocation>
</comment>
<dbReference type="InterPro" id="IPR012340">
    <property type="entry name" value="NA-bd_OB-fold"/>
</dbReference>
<dbReference type="InterPro" id="IPR011129">
    <property type="entry name" value="CSD"/>
</dbReference>
<dbReference type="GO" id="GO:0005634">
    <property type="term" value="C:nucleus"/>
    <property type="evidence" value="ECO:0007669"/>
    <property type="project" value="TreeGrafter"/>
</dbReference>
<dbReference type="PANTHER" id="PTHR46109:SF1">
    <property type="entry name" value="PROTEIN LIN-28 HOMOLOG"/>
    <property type="match status" value="1"/>
</dbReference>
<evidence type="ECO:0000259" key="4">
    <source>
        <dbReference type="PROSITE" id="PS51857"/>
    </source>
</evidence>
<accession>A0A6C0BEW1</accession>
<dbReference type="SUPFAM" id="SSF50249">
    <property type="entry name" value="Nucleic acid-binding proteins"/>
    <property type="match status" value="1"/>
</dbReference>
<evidence type="ECO:0000256" key="2">
    <source>
        <dbReference type="ARBA" id="ARBA00022490"/>
    </source>
</evidence>
<dbReference type="InterPro" id="IPR002059">
    <property type="entry name" value="CSP_DNA-bd"/>
</dbReference>
<keyword evidence="2" id="KW-0963">Cytoplasm</keyword>
<dbReference type="GO" id="GO:0003729">
    <property type="term" value="F:mRNA binding"/>
    <property type="evidence" value="ECO:0007669"/>
    <property type="project" value="TreeGrafter"/>
</dbReference>
<evidence type="ECO:0000256" key="3">
    <source>
        <dbReference type="SAM" id="MobiDB-lite"/>
    </source>
</evidence>
<feature type="region of interest" description="Disordered" evidence="3">
    <location>
        <begin position="134"/>
        <end position="176"/>
    </location>
</feature>
<dbReference type="CDD" id="cd04458">
    <property type="entry name" value="CSP_CDS"/>
    <property type="match status" value="1"/>
</dbReference>
<evidence type="ECO:0000256" key="1">
    <source>
        <dbReference type="ARBA" id="ARBA00004496"/>
    </source>
</evidence>
<dbReference type="PANTHER" id="PTHR46109">
    <property type="entry name" value="PROTEIN LIN-28"/>
    <property type="match status" value="1"/>
</dbReference>